<evidence type="ECO:0000256" key="8">
    <source>
        <dbReference type="SAM" id="Phobius"/>
    </source>
</evidence>
<keyword evidence="7 8" id="KW-0472">Membrane</keyword>
<evidence type="ECO:0000256" key="5">
    <source>
        <dbReference type="ARBA" id="ARBA00022692"/>
    </source>
</evidence>
<evidence type="ECO:0000313" key="10">
    <source>
        <dbReference type="EMBL" id="UPL21157.1"/>
    </source>
</evidence>
<dbReference type="GO" id="GO:0005886">
    <property type="term" value="C:plasma membrane"/>
    <property type="evidence" value="ECO:0007669"/>
    <property type="project" value="UniProtKB-SubCell"/>
</dbReference>
<dbReference type="FunFam" id="1.10.3470.10:FF:000001">
    <property type="entry name" value="Vitamin B12 ABC transporter permease BtuC"/>
    <property type="match status" value="1"/>
</dbReference>
<dbReference type="Pfam" id="PF01032">
    <property type="entry name" value="FecCD"/>
    <property type="match status" value="1"/>
</dbReference>
<proteinExistence type="inferred from homology"/>
<dbReference type="InterPro" id="IPR000522">
    <property type="entry name" value="ABC_transptr_permease_BtuC"/>
</dbReference>
<keyword evidence="13" id="KW-1185">Reference proteome</keyword>
<evidence type="ECO:0000256" key="7">
    <source>
        <dbReference type="ARBA" id="ARBA00023136"/>
    </source>
</evidence>
<evidence type="ECO:0000256" key="4">
    <source>
        <dbReference type="ARBA" id="ARBA00022475"/>
    </source>
</evidence>
<feature type="transmembrane region" description="Helical" evidence="8">
    <location>
        <begin position="22"/>
        <end position="42"/>
    </location>
</feature>
<evidence type="ECO:0000313" key="9">
    <source>
        <dbReference type="EMBL" id="PWE15057.1"/>
    </source>
</evidence>
<dbReference type="EMBL" id="QEXO01000002">
    <property type="protein sequence ID" value="PWE15057.1"/>
    <property type="molecule type" value="Genomic_DNA"/>
</dbReference>
<sequence length="350" mass="36992">MSTSAVPAPALADYQHILRRRWLLVGALVLVILASIVADFMLGPSGLSLGELSHALFNPEQSDPTTRVIVWEIRLPYALMAMAIGLALGLSGAEMQTILNNPLASPFTLGISSAAAFGASLAIVLDLSIPGIPQAWTIAANAFIFALLSAMLLDAVARWGAMSTANLVLFGIALVFSFNALVSLVQFVASAEALQGLVFWTMGSLSRSSWGKVGIMLAVFALILPLSLRDTWKLTALRLGEDRATSFGINVSRLRLVSLLRISLLAALAVSFVGTIGFVGLIAPHIARRLFGEDHRFYLPGSALVGGVILSLASIASKNIVPGIIIPVGIVTSLVGVPFFLGVVLRRQIK</sequence>
<dbReference type="EMBL" id="CP096916">
    <property type="protein sequence ID" value="WBM38546.1"/>
    <property type="molecule type" value="Genomic_DNA"/>
</dbReference>
<dbReference type="KEGG" id="afa:UZ73_09090"/>
<dbReference type="RefSeq" id="WP_021447070.1">
    <property type="nucleotide sequence ID" value="NZ_CAXOJJ010000021.1"/>
</dbReference>
<dbReference type="Gene3D" id="1.10.3470.10">
    <property type="entry name" value="ABC transporter involved in vitamin B12 uptake, BtuC"/>
    <property type="match status" value="1"/>
</dbReference>
<feature type="transmembrane region" description="Helical" evidence="8">
    <location>
        <begin position="107"/>
        <end position="129"/>
    </location>
</feature>
<dbReference type="PANTHER" id="PTHR30472">
    <property type="entry name" value="FERRIC ENTEROBACTIN TRANSPORT SYSTEM PERMEASE PROTEIN"/>
    <property type="match status" value="1"/>
</dbReference>
<feature type="transmembrane region" description="Helical" evidence="8">
    <location>
        <begin position="75"/>
        <end position="95"/>
    </location>
</feature>
<dbReference type="InterPro" id="IPR037294">
    <property type="entry name" value="ABC_BtuC-like"/>
</dbReference>
<reference evidence="10" key="3">
    <citation type="submission" date="2022-04" db="EMBL/GenBank/DDBJ databases">
        <title>Genomic mining of Alcaligenes faecalis D334 producing ectoin and derivatives.</title>
        <authorList>
            <person name="Doan V.T."/>
            <person name="Quach N.T."/>
            <person name="Vu T.-H.-N."/>
            <person name="Phi Q.-T."/>
        </authorList>
    </citation>
    <scope>NUCLEOTIDE SEQUENCE</scope>
    <source>
        <strain evidence="10">D334</strain>
    </source>
</reference>
<reference evidence="9 12" key="2">
    <citation type="submission" date="2018-05" db="EMBL/GenBank/DDBJ databases">
        <authorList>
            <person name="Lanie J.A."/>
            <person name="Ng W.-L."/>
            <person name="Kazmierczak K.M."/>
            <person name="Andrzejewski T.M."/>
            <person name="Davidsen T.M."/>
            <person name="Wayne K.J."/>
            <person name="Tettelin H."/>
            <person name="Glass J.I."/>
            <person name="Rusch D."/>
            <person name="Podicherti R."/>
            <person name="Tsui H.-C.T."/>
            <person name="Winkler M.E."/>
        </authorList>
    </citation>
    <scope>NUCLEOTIDE SEQUENCE [LARGE SCALE GENOMIC DNA]</scope>
    <source>
        <strain evidence="9 12">YBY</strain>
    </source>
</reference>
<comment type="subcellular location">
    <subcellularLocation>
        <location evidence="1">Cell membrane</location>
        <topology evidence="1">Multi-pass membrane protein</topology>
    </subcellularLocation>
</comment>
<dbReference type="EMBL" id="CP095873">
    <property type="protein sequence ID" value="UPL21157.1"/>
    <property type="molecule type" value="Genomic_DNA"/>
</dbReference>
<feature type="transmembrane region" description="Helical" evidence="8">
    <location>
        <begin position="135"/>
        <end position="155"/>
    </location>
</feature>
<evidence type="ECO:0000256" key="1">
    <source>
        <dbReference type="ARBA" id="ARBA00004651"/>
    </source>
</evidence>
<dbReference type="STRING" id="511.UZ73_09090"/>
<name>A0A0A2NB86_ALCFA</name>
<feature type="transmembrane region" description="Helical" evidence="8">
    <location>
        <begin position="298"/>
        <end position="317"/>
    </location>
</feature>
<comment type="similarity">
    <text evidence="2">Belongs to the binding-protein-dependent transport system permease family. FecCD subfamily.</text>
</comment>
<keyword evidence="6 8" id="KW-1133">Transmembrane helix</keyword>
<keyword evidence="4" id="KW-1003">Cell membrane</keyword>
<dbReference type="Proteomes" id="UP001211866">
    <property type="component" value="Chromosome"/>
</dbReference>
<dbReference type="PANTHER" id="PTHR30472:SF25">
    <property type="entry name" value="ABC TRANSPORTER PERMEASE PROTEIN MJ0876-RELATED"/>
    <property type="match status" value="1"/>
</dbReference>
<evidence type="ECO:0000256" key="6">
    <source>
        <dbReference type="ARBA" id="ARBA00022989"/>
    </source>
</evidence>
<feature type="transmembrane region" description="Helical" evidence="8">
    <location>
        <begin position="262"/>
        <end position="286"/>
    </location>
</feature>
<accession>A0A0A2NB86</accession>
<evidence type="ECO:0000313" key="13">
    <source>
        <dbReference type="Proteomes" id="UP001211866"/>
    </source>
</evidence>
<dbReference type="GeneID" id="96775013"/>
<evidence type="ECO:0000256" key="3">
    <source>
        <dbReference type="ARBA" id="ARBA00022448"/>
    </source>
</evidence>
<evidence type="ECO:0000313" key="11">
    <source>
        <dbReference type="EMBL" id="WBM38546.1"/>
    </source>
</evidence>
<dbReference type="Proteomes" id="UP000245216">
    <property type="component" value="Unassembled WGS sequence"/>
</dbReference>
<reference evidence="11 13" key="4">
    <citation type="submission" date="2022-05" db="EMBL/GenBank/DDBJ databases">
        <title>Complete sequence of strain NY11312.</title>
        <authorList>
            <person name="Zhou D."/>
        </authorList>
    </citation>
    <scope>NUCLEOTIDE SEQUENCE [LARGE SCALE GENOMIC DNA]</scope>
    <source>
        <strain evidence="11 13">NY11312</strain>
    </source>
</reference>
<gene>
    <name evidence="9" type="ORF">DF183_10305</name>
    <name evidence="11" type="ORF">M2J83_01550</name>
    <name evidence="10" type="ORF">MXF72_17480</name>
</gene>
<organism evidence="9 12">
    <name type="scientific">Alcaligenes faecalis</name>
    <dbReference type="NCBI Taxonomy" id="511"/>
    <lineage>
        <taxon>Bacteria</taxon>
        <taxon>Pseudomonadati</taxon>
        <taxon>Pseudomonadota</taxon>
        <taxon>Betaproteobacteria</taxon>
        <taxon>Burkholderiales</taxon>
        <taxon>Alcaligenaceae</taxon>
        <taxon>Alcaligenes</taxon>
    </lineage>
</organism>
<dbReference type="CDD" id="cd06550">
    <property type="entry name" value="TM_ABC_iron-siderophores_like"/>
    <property type="match status" value="1"/>
</dbReference>
<protein>
    <submittedName>
        <fullName evidence="9">Iron ABC transporter permease</fullName>
    </submittedName>
</protein>
<keyword evidence="5 8" id="KW-0812">Transmembrane</keyword>
<reference evidence="9 12" key="1">
    <citation type="submission" date="2018-05" db="EMBL/GenBank/DDBJ databases">
        <title>Genome Sequence of an Efficient Indole-Degrading Bacterium, Alcaligenes sp.YBY.</title>
        <authorList>
            <person name="Yang B."/>
        </authorList>
    </citation>
    <scope>NUCLEOTIDE SEQUENCE [LARGE SCALE GENOMIC DNA]</scope>
    <source>
        <strain evidence="9 12">YBY</strain>
    </source>
</reference>
<keyword evidence="3" id="KW-0813">Transport</keyword>
<dbReference type="Proteomes" id="UP000830925">
    <property type="component" value="Chromosome"/>
</dbReference>
<dbReference type="AlphaFoldDB" id="A0A0A2NB86"/>
<evidence type="ECO:0000256" key="2">
    <source>
        <dbReference type="ARBA" id="ARBA00007935"/>
    </source>
</evidence>
<dbReference type="GO" id="GO:0033214">
    <property type="term" value="P:siderophore-iron import into cell"/>
    <property type="evidence" value="ECO:0007669"/>
    <property type="project" value="TreeGrafter"/>
</dbReference>
<dbReference type="eggNOG" id="COG0609">
    <property type="taxonomic scope" value="Bacteria"/>
</dbReference>
<dbReference type="GO" id="GO:0022857">
    <property type="term" value="F:transmembrane transporter activity"/>
    <property type="evidence" value="ECO:0007669"/>
    <property type="project" value="InterPro"/>
</dbReference>
<feature type="transmembrane region" description="Helical" evidence="8">
    <location>
        <begin position="209"/>
        <end position="228"/>
    </location>
</feature>
<dbReference type="SUPFAM" id="SSF81345">
    <property type="entry name" value="ABC transporter involved in vitamin B12 uptake, BtuC"/>
    <property type="match status" value="1"/>
</dbReference>
<feature type="transmembrane region" description="Helical" evidence="8">
    <location>
        <begin position="167"/>
        <end position="189"/>
    </location>
</feature>
<feature type="transmembrane region" description="Helical" evidence="8">
    <location>
        <begin position="324"/>
        <end position="345"/>
    </location>
</feature>
<evidence type="ECO:0000313" key="12">
    <source>
        <dbReference type="Proteomes" id="UP000245216"/>
    </source>
</evidence>